<accession>A0AAN7T5B0</accession>
<sequence length="184" mass="21519">MEWKGPGSLGAVANEFTFRTVWDFYANRWRPGTNNANDDRLLHGYWHKHACGVAKEMHSMLDRIYEPHYERCALTLYSVPISLLRACRKGMLINVDDLKHEDPDEESLFNQMITRALQVQAVDNHILELFRDRTESGRIFQTLDVEGLGNIIREVTITIKNMTEAEILEALWEEFETLELHDWL</sequence>
<dbReference type="AlphaFoldDB" id="A0AAN7T5B0"/>
<organism evidence="1 2">
    <name type="scientific">Lithohypha guttulata</name>
    <dbReference type="NCBI Taxonomy" id="1690604"/>
    <lineage>
        <taxon>Eukaryota</taxon>
        <taxon>Fungi</taxon>
        <taxon>Dikarya</taxon>
        <taxon>Ascomycota</taxon>
        <taxon>Pezizomycotina</taxon>
        <taxon>Eurotiomycetes</taxon>
        <taxon>Chaetothyriomycetidae</taxon>
        <taxon>Chaetothyriales</taxon>
        <taxon>Trichomeriaceae</taxon>
        <taxon>Lithohypha</taxon>
    </lineage>
</organism>
<comment type="caution">
    <text evidence="1">The sequence shown here is derived from an EMBL/GenBank/DDBJ whole genome shotgun (WGS) entry which is preliminary data.</text>
</comment>
<dbReference type="Proteomes" id="UP001309876">
    <property type="component" value="Unassembled WGS sequence"/>
</dbReference>
<gene>
    <name evidence="1" type="ORF">LTR05_002647</name>
</gene>
<reference evidence="1 2" key="1">
    <citation type="submission" date="2023-08" db="EMBL/GenBank/DDBJ databases">
        <title>Black Yeasts Isolated from many extreme environments.</title>
        <authorList>
            <person name="Coleine C."/>
            <person name="Stajich J.E."/>
            <person name="Selbmann L."/>
        </authorList>
    </citation>
    <scope>NUCLEOTIDE SEQUENCE [LARGE SCALE GENOMIC DNA]</scope>
    <source>
        <strain evidence="1 2">CCFEE 5910</strain>
    </source>
</reference>
<name>A0AAN7T5B0_9EURO</name>
<evidence type="ECO:0000313" key="2">
    <source>
        <dbReference type="Proteomes" id="UP001309876"/>
    </source>
</evidence>
<keyword evidence="2" id="KW-1185">Reference proteome</keyword>
<proteinExistence type="predicted"/>
<evidence type="ECO:0000313" key="1">
    <source>
        <dbReference type="EMBL" id="KAK5088429.1"/>
    </source>
</evidence>
<protein>
    <submittedName>
        <fullName evidence="1">Uncharacterized protein</fullName>
    </submittedName>
</protein>
<dbReference type="EMBL" id="JAVRRJ010000002">
    <property type="protein sequence ID" value="KAK5088429.1"/>
    <property type="molecule type" value="Genomic_DNA"/>
</dbReference>